<feature type="binding site" evidence="5">
    <location>
        <position position="344"/>
    </location>
    <ligand>
        <name>substrate</name>
    </ligand>
</feature>
<dbReference type="GO" id="GO:0008836">
    <property type="term" value="F:diaminopimelate decarboxylase activity"/>
    <property type="evidence" value="ECO:0007669"/>
    <property type="project" value="UniProtKB-UniRule"/>
</dbReference>
<comment type="caution">
    <text evidence="10">The sequence shown here is derived from an EMBL/GenBank/DDBJ whole genome shotgun (WGS) entry which is preliminary data.</text>
</comment>
<comment type="function">
    <text evidence="5">Specifically catalyzes the decarboxylation of meso-diaminopimelate (meso-DAP) to L-lysine.</text>
</comment>
<dbReference type="InterPro" id="IPR029066">
    <property type="entry name" value="PLP-binding_barrel"/>
</dbReference>
<keyword evidence="3 5" id="KW-0663">Pyridoxal phosphate</keyword>
<organism evidence="10 11">
    <name type="scientific">Prochlorococcus marinus str. PAC1</name>
    <dbReference type="NCBI Taxonomy" id="59924"/>
    <lineage>
        <taxon>Bacteria</taxon>
        <taxon>Bacillati</taxon>
        <taxon>Cyanobacteriota</taxon>
        <taxon>Cyanophyceae</taxon>
        <taxon>Synechococcales</taxon>
        <taxon>Prochlorococcaceae</taxon>
        <taxon>Prochlorococcus</taxon>
    </lineage>
</organism>
<dbReference type="InterPro" id="IPR009006">
    <property type="entry name" value="Ala_racemase/Decarboxylase_C"/>
</dbReference>
<comment type="pathway">
    <text evidence="5 8">Amino-acid biosynthesis; L-lysine biosynthesis via DAP pathway; L-lysine from DL-2,6-diaminopimelate: step 1/1.</text>
</comment>
<dbReference type="PRINTS" id="PR01181">
    <property type="entry name" value="DAPDCRBXLASE"/>
</dbReference>
<dbReference type="AlphaFoldDB" id="A0A0A2C588"/>
<dbReference type="SUPFAM" id="SSF50621">
    <property type="entry name" value="Alanine racemase C-terminal domain-like"/>
    <property type="match status" value="1"/>
</dbReference>
<sequence>MHESKAYEPNVDIDSPNRNIAPISSEINESKKLVVGGCQLSELAKKYGTPLYVLDELSLRTACKTYISSLNKHYPGKSLPLFASKANSSLAICAVIASEGFGLDAVSEGELLTAINGGVKEKDIVFHGNNKSQDELNFAYSNNVTIVLDNYHDIELLKNIASDNKPAKLMLRFTPGIECHTHEYIRTGHLDSKFGFDPDDLKSILEELKTYKWANLTGLHAHIGSQIFEVQPHIDLAGVMADALKLAKEIGHPVVDLNLGGGLGIKYVQEDNPPSIEKWVEIISKAVVKACRERNLDLPRLMCEPGRSLVANSGLTIYKIGAKKVVPGVRTYLSVDGGMSDNPRPITYQSLYSACLVDKPMNTNFEKVTIAGKHCESGDVLLKDFLLPSCDSGDFLAVFGTGAYNYSMSSNYNRIPRPATIIVGKGSAELTQRRELPEDLLQLDVLPDRFIPKN</sequence>
<dbReference type="PRINTS" id="PR01179">
    <property type="entry name" value="ODADCRBXLASE"/>
</dbReference>
<evidence type="ECO:0000256" key="3">
    <source>
        <dbReference type="ARBA" id="ARBA00022898"/>
    </source>
</evidence>
<feature type="binding site" evidence="5">
    <location>
        <position position="348"/>
    </location>
    <ligand>
        <name>substrate</name>
    </ligand>
</feature>
<accession>A0A0A2C588</accession>
<feature type="binding site" evidence="5">
    <location>
        <position position="404"/>
    </location>
    <ligand>
        <name>substrate</name>
    </ligand>
</feature>
<evidence type="ECO:0000256" key="8">
    <source>
        <dbReference type="RuleBase" id="RU003738"/>
    </source>
</evidence>
<dbReference type="EC" id="4.1.1.20" evidence="5 6"/>
<evidence type="ECO:0000256" key="1">
    <source>
        <dbReference type="ARBA" id="ARBA00001933"/>
    </source>
</evidence>
<dbReference type="InterPro" id="IPR002986">
    <property type="entry name" value="DAP_deCOOHase_LysA"/>
</dbReference>
<dbReference type="FunFam" id="3.20.20.10:FF:000003">
    <property type="entry name" value="Diaminopimelate decarboxylase"/>
    <property type="match status" value="1"/>
</dbReference>
<dbReference type="NCBIfam" id="TIGR01048">
    <property type="entry name" value="lysA"/>
    <property type="match status" value="1"/>
</dbReference>
<evidence type="ECO:0000313" key="11">
    <source>
        <dbReference type="Proteomes" id="UP000030392"/>
    </source>
</evidence>
<dbReference type="Gene3D" id="2.40.37.10">
    <property type="entry name" value="Lyase, Ornithine Decarboxylase, Chain A, domain 1"/>
    <property type="match status" value="1"/>
</dbReference>
<dbReference type="EMBL" id="JNAX01000014">
    <property type="protein sequence ID" value="KGG20030.1"/>
    <property type="molecule type" value="Genomic_DNA"/>
</dbReference>
<comment type="cofactor">
    <cofactor evidence="1 5 7 8">
        <name>pyridoxal 5'-phosphate</name>
        <dbReference type="ChEBI" id="CHEBI:597326"/>
    </cofactor>
</comment>
<gene>
    <name evidence="5" type="primary">lysA</name>
    <name evidence="10" type="ORF">EV03_1494</name>
</gene>
<dbReference type="InterPro" id="IPR022644">
    <property type="entry name" value="De-COase2_N"/>
</dbReference>
<feature type="binding site" evidence="5">
    <location>
        <position position="307"/>
    </location>
    <ligand>
        <name>substrate</name>
    </ligand>
</feature>
<keyword evidence="5 8" id="KW-0457">Lysine biosynthesis</keyword>
<reference evidence="11" key="1">
    <citation type="journal article" date="2014" name="Sci. Data">
        <title>Genomes of diverse isolates of the marine cyanobacterium Prochlorococcus.</title>
        <authorList>
            <person name="Biller S."/>
            <person name="Berube P."/>
            <person name="Thompson J."/>
            <person name="Kelly L."/>
            <person name="Roggensack S."/>
            <person name="Awad L."/>
            <person name="Roache-Johnson K."/>
            <person name="Ding H."/>
            <person name="Giovannoni S.J."/>
            <person name="Moore L.R."/>
            <person name="Chisholm S.W."/>
        </authorList>
    </citation>
    <scope>NUCLEOTIDE SEQUENCE [LARGE SCALE GENOMIC DNA]</scope>
    <source>
        <strain evidence="11">PAC1</strain>
    </source>
</reference>
<dbReference type="PANTHER" id="PTHR43727">
    <property type="entry name" value="DIAMINOPIMELATE DECARBOXYLASE"/>
    <property type="match status" value="1"/>
</dbReference>
<feature type="binding site" evidence="5">
    <location>
        <position position="262"/>
    </location>
    <ligand>
        <name>pyridoxal 5'-phosphate</name>
        <dbReference type="ChEBI" id="CHEBI:597326"/>
    </ligand>
</feature>
<evidence type="ECO:0000256" key="6">
    <source>
        <dbReference type="NCBIfam" id="TIGR01048"/>
    </source>
</evidence>
<dbReference type="UniPathway" id="UPA00034">
    <property type="reaction ID" value="UER00027"/>
</dbReference>
<keyword evidence="4 5" id="KW-0456">Lyase</keyword>
<evidence type="ECO:0000256" key="5">
    <source>
        <dbReference type="HAMAP-Rule" id="MF_02120"/>
    </source>
</evidence>
<dbReference type="InterPro" id="IPR022657">
    <property type="entry name" value="De-COase2_CS"/>
</dbReference>
<dbReference type="GO" id="GO:0030170">
    <property type="term" value="F:pyridoxal phosphate binding"/>
    <property type="evidence" value="ECO:0007669"/>
    <property type="project" value="UniProtKB-UniRule"/>
</dbReference>
<proteinExistence type="inferred from homology"/>
<dbReference type="PANTHER" id="PTHR43727:SF2">
    <property type="entry name" value="GROUP IV DECARBOXYLASE"/>
    <property type="match status" value="1"/>
</dbReference>
<protein>
    <recommendedName>
        <fullName evidence="5 6">Diaminopimelate decarboxylase</fullName>
        <shortName evidence="5">DAP decarboxylase</shortName>
        <shortName evidence="5">DAPDC</shortName>
        <ecNumber evidence="5 6">4.1.1.20</ecNumber>
    </recommendedName>
</protein>
<dbReference type="HAMAP" id="MF_02120">
    <property type="entry name" value="LysA"/>
    <property type="match status" value="1"/>
</dbReference>
<dbReference type="GO" id="GO:0009089">
    <property type="term" value="P:lysine biosynthetic process via diaminopimelate"/>
    <property type="evidence" value="ECO:0007669"/>
    <property type="project" value="UniProtKB-UniRule"/>
</dbReference>
<feature type="binding site" evidence="5">
    <location>
        <position position="376"/>
    </location>
    <ligand>
        <name>substrate</name>
    </ligand>
</feature>
<name>A0A0A2C588_PROMR</name>
<feature type="active site" description="Proton donor" evidence="7">
    <location>
        <position position="375"/>
    </location>
</feature>
<dbReference type="Pfam" id="PF02784">
    <property type="entry name" value="Orn_Arg_deC_N"/>
    <property type="match status" value="1"/>
</dbReference>
<comment type="catalytic activity">
    <reaction evidence="5 8">
        <text>meso-2,6-diaminopimelate + H(+) = L-lysine + CO2</text>
        <dbReference type="Rhea" id="RHEA:15101"/>
        <dbReference type="ChEBI" id="CHEBI:15378"/>
        <dbReference type="ChEBI" id="CHEBI:16526"/>
        <dbReference type="ChEBI" id="CHEBI:32551"/>
        <dbReference type="ChEBI" id="CHEBI:57791"/>
        <dbReference type="EC" id="4.1.1.20"/>
    </reaction>
</comment>
<evidence type="ECO:0000259" key="9">
    <source>
        <dbReference type="Pfam" id="PF02784"/>
    </source>
</evidence>
<dbReference type="SUPFAM" id="SSF51419">
    <property type="entry name" value="PLP-binding barrel"/>
    <property type="match status" value="1"/>
</dbReference>
<keyword evidence="5" id="KW-0028">Amino-acid biosynthesis</keyword>
<dbReference type="Gene3D" id="3.20.20.10">
    <property type="entry name" value="Alanine racemase"/>
    <property type="match status" value="1"/>
</dbReference>
<feature type="binding site" evidence="5">
    <location>
        <begin position="304"/>
        <end position="307"/>
    </location>
    <ligand>
        <name>pyridoxal 5'-phosphate</name>
        <dbReference type="ChEBI" id="CHEBI:597326"/>
    </ligand>
</feature>
<dbReference type="InterPro" id="IPR000183">
    <property type="entry name" value="Orn/DAP/Arg_de-COase"/>
</dbReference>
<evidence type="ECO:0000256" key="2">
    <source>
        <dbReference type="ARBA" id="ARBA00022793"/>
    </source>
</evidence>
<dbReference type="RefSeq" id="WP_036906573.1">
    <property type="nucleotide sequence ID" value="NZ_CP138967.1"/>
</dbReference>
<evidence type="ECO:0000256" key="4">
    <source>
        <dbReference type="ARBA" id="ARBA00023239"/>
    </source>
</evidence>
<dbReference type="PROSITE" id="PS00879">
    <property type="entry name" value="ODR_DC_2_2"/>
    <property type="match status" value="1"/>
</dbReference>
<feature type="domain" description="Orn/DAP/Arg decarboxylase 2 N-terminal" evidence="9">
    <location>
        <begin position="69"/>
        <end position="311"/>
    </location>
</feature>
<comment type="subunit">
    <text evidence="5">Homodimer.</text>
</comment>
<evidence type="ECO:0000313" key="10">
    <source>
        <dbReference type="EMBL" id="KGG20030.1"/>
    </source>
</evidence>
<feature type="binding site" evidence="5">
    <location>
        <position position="404"/>
    </location>
    <ligand>
        <name>pyridoxal 5'-phosphate</name>
        <dbReference type="ChEBI" id="CHEBI:597326"/>
    </ligand>
</feature>
<dbReference type="CDD" id="cd06828">
    <property type="entry name" value="PLPDE_III_DapDC"/>
    <property type="match status" value="1"/>
</dbReference>
<dbReference type="Proteomes" id="UP000030392">
    <property type="component" value="Unassembled WGS sequence"/>
</dbReference>
<evidence type="ECO:0000256" key="7">
    <source>
        <dbReference type="PIRSR" id="PIRSR600183-50"/>
    </source>
</evidence>
<comment type="similarity">
    <text evidence="5">Belongs to the Orn/Lys/Arg decarboxylase class-II family. LysA subfamily.</text>
</comment>
<feature type="modified residue" description="N6-(pyridoxal phosphate)lysine" evidence="5 7">
    <location>
        <position position="85"/>
    </location>
</feature>
<keyword evidence="2 5" id="KW-0210">Decarboxylase</keyword>